<feature type="transmembrane region" description="Helical" evidence="19">
    <location>
        <begin position="1523"/>
        <end position="1545"/>
    </location>
</feature>
<feature type="binding site" evidence="17">
    <location>
        <position position="1430"/>
    </location>
    <ligand>
        <name>ATP</name>
        <dbReference type="ChEBI" id="CHEBI:30616"/>
    </ligand>
</feature>
<evidence type="ECO:0000256" key="8">
    <source>
        <dbReference type="ARBA" id="ARBA00022842"/>
    </source>
</evidence>
<evidence type="ECO:0000259" key="21">
    <source>
        <dbReference type="Pfam" id="PF00122"/>
    </source>
</evidence>
<evidence type="ECO:0000259" key="24">
    <source>
        <dbReference type="Pfam" id="PF16212"/>
    </source>
</evidence>
<evidence type="ECO:0000313" key="26">
    <source>
        <dbReference type="EMBL" id="KAJ8481683.1"/>
    </source>
</evidence>
<comment type="catalytic activity">
    <reaction evidence="13 19">
        <text>ATP + H2O + phospholipidSide 1 = ADP + phosphate + phospholipidSide 2.</text>
        <dbReference type="EC" id="7.6.2.1"/>
    </reaction>
</comment>
<feature type="region of interest" description="Disordered" evidence="20">
    <location>
        <begin position="465"/>
        <end position="580"/>
    </location>
</feature>
<dbReference type="SUPFAM" id="SSF81660">
    <property type="entry name" value="Metal cation-transporting ATPase, ATP-binding domain N"/>
    <property type="match status" value="1"/>
</dbReference>
<feature type="transmembrane region" description="Helical" evidence="19">
    <location>
        <begin position="1602"/>
        <end position="1619"/>
    </location>
</feature>
<evidence type="ECO:0000256" key="20">
    <source>
        <dbReference type="SAM" id="MobiDB-lite"/>
    </source>
</evidence>
<dbReference type="FunFam" id="2.70.150.10:FF:000026">
    <property type="entry name" value="Phospholipid-transporting ATPase"/>
    <property type="match status" value="1"/>
</dbReference>
<dbReference type="GO" id="GO:0140326">
    <property type="term" value="F:ATPase-coupled intramembrane lipid transporter activity"/>
    <property type="evidence" value="ECO:0007669"/>
    <property type="project" value="UniProtKB-EC"/>
</dbReference>
<dbReference type="PANTHER" id="PTHR24092:SF150">
    <property type="entry name" value="PHOSPHOLIPID-TRANSPORTING ATPASE"/>
    <property type="match status" value="1"/>
</dbReference>
<feature type="binding site" evidence="17">
    <location>
        <position position="1131"/>
    </location>
    <ligand>
        <name>ATP</name>
        <dbReference type="ChEBI" id="CHEBI:30616"/>
    </ligand>
</feature>
<feature type="binding site" evidence="18">
    <location>
        <position position="1430"/>
    </location>
    <ligand>
        <name>Mg(2+)</name>
        <dbReference type="ChEBI" id="CHEBI:18420"/>
    </ligand>
</feature>
<dbReference type="Pfam" id="PF26640">
    <property type="entry name" value="DUF8212"/>
    <property type="match status" value="1"/>
</dbReference>
<feature type="compositionally biased region" description="Basic residues" evidence="20">
    <location>
        <begin position="569"/>
        <end position="580"/>
    </location>
</feature>
<dbReference type="GO" id="GO:0032456">
    <property type="term" value="P:endocytic recycling"/>
    <property type="evidence" value="ECO:0007669"/>
    <property type="project" value="TreeGrafter"/>
</dbReference>
<dbReference type="InterPro" id="IPR001757">
    <property type="entry name" value="P_typ_ATPase"/>
</dbReference>
<feature type="compositionally biased region" description="Polar residues" evidence="20">
    <location>
        <begin position="528"/>
        <end position="544"/>
    </location>
</feature>
<dbReference type="GO" id="GO:0006892">
    <property type="term" value="P:post-Golgi vesicle-mediated transport"/>
    <property type="evidence" value="ECO:0007669"/>
    <property type="project" value="TreeGrafter"/>
</dbReference>
<keyword evidence="6 17" id="KW-0547">Nucleotide-binding</keyword>
<dbReference type="Pfam" id="PF16209">
    <property type="entry name" value="PhoLip_ATPase_N"/>
    <property type="match status" value="1"/>
</dbReference>
<feature type="binding site" evidence="17">
    <location>
        <position position="1172"/>
    </location>
    <ligand>
        <name>ATP</name>
        <dbReference type="ChEBI" id="CHEBI:30616"/>
    </ligand>
</feature>
<feature type="binding site" evidence="17">
    <location>
        <position position="1028"/>
    </location>
    <ligand>
        <name>ATP</name>
        <dbReference type="ChEBI" id="CHEBI:30616"/>
    </ligand>
</feature>
<feature type="region of interest" description="Disordered" evidence="20">
    <location>
        <begin position="420"/>
        <end position="449"/>
    </location>
</feature>
<gene>
    <name evidence="26" type="ORF">ONZ51_g5845</name>
</gene>
<evidence type="ECO:0000256" key="5">
    <source>
        <dbReference type="ARBA" id="ARBA00022723"/>
    </source>
</evidence>
<feature type="binding site" evidence="17">
    <location>
        <position position="1228"/>
    </location>
    <ligand>
        <name>ATP</name>
        <dbReference type="ChEBI" id="CHEBI:30616"/>
    </ligand>
</feature>
<dbReference type="PROSITE" id="PS00154">
    <property type="entry name" value="ATPASE_E1_E2"/>
    <property type="match status" value="1"/>
</dbReference>
<protein>
    <recommendedName>
        <fullName evidence="19">Phospholipid-transporting ATPase</fullName>
        <ecNumber evidence="19">7.6.2.1</ecNumber>
    </recommendedName>
</protein>
<feature type="binding site" evidence="17">
    <location>
        <position position="1429"/>
    </location>
    <ligand>
        <name>ATP</name>
        <dbReference type="ChEBI" id="CHEBI:30616"/>
    </ligand>
</feature>
<dbReference type="CDD" id="cd02073">
    <property type="entry name" value="P-type_ATPase_APLT_Dnf-like"/>
    <property type="match status" value="1"/>
</dbReference>
<dbReference type="EC" id="7.6.2.1" evidence="19"/>
<evidence type="ECO:0000256" key="12">
    <source>
        <dbReference type="ARBA" id="ARBA00023136"/>
    </source>
</evidence>
<dbReference type="Pfam" id="PF00122">
    <property type="entry name" value="E1-E2_ATPase"/>
    <property type="match status" value="1"/>
</dbReference>
<organism evidence="26 27">
    <name type="scientific">Trametes cubensis</name>
    <dbReference type="NCBI Taxonomy" id="1111947"/>
    <lineage>
        <taxon>Eukaryota</taxon>
        <taxon>Fungi</taxon>
        <taxon>Dikarya</taxon>
        <taxon>Basidiomycota</taxon>
        <taxon>Agaricomycotina</taxon>
        <taxon>Agaricomycetes</taxon>
        <taxon>Polyporales</taxon>
        <taxon>Polyporaceae</taxon>
        <taxon>Trametes</taxon>
    </lineage>
</organism>
<keyword evidence="7 17" id="KW-0067">ATP-binding</keyword>
<dbReference type="InterPro" id="IPR032631">
    <property type="entry name" value="P-type_ATPase_N"/>
</dbReference>
<evidence type="ECO:0000313" key="27">
    <source>
        <dbReference type="Proteomes" id="UP001215151"/>
    </source>
</evidence>
<comment type="caution">
    <text evidence="26">The sequence shown here is derived from an EMBL/GenBank/DDBJ whole genome shotgun (WGS) entry which is preliminary data.</text>
</comment>
<feature type="binding site" evidence="17">
    <location>
        <position position="1027"/>
    </location>
    <ligand>
        <name>ATP</name>
        <dbReference type="ChEBI" id="CHEBI:30616"/>
    </ligand>
</feature>
<keyword evidence="11" id="KW-0333">Golgi apparatus</keyword>
<dbReference type="FunFam" id="3.40.1110.10:FF:000064">
    <property type="entry name" value="Phospholipid-transporting ATPase"/>
    <property type="match status" value="1"/>
</dbReference>
<sequence>MWLLNTRTYELHNFPSYPPTYAILSHCWEQGEVEFGDIGDLGLARRKLGWNKIKNACSYAEKVLRFEWIWIDTCCINKTSSAELSEALNSMFSWYRAAASCLAYLNDVYSDEDPEVTDSSFRSSRWFTRGWTLQELVAPDASMMLFFSKDWVEIGTRSRLAKVINAITSVDLEVLRSLTSMKRLSVAKRMSWAAGRQTSRPEDKAYSLMGVFDVNMPILYGEGSEKAFHRLQLEIIRQSSDLTIFAWDRDRYASDLILSKLESRWDWCRLLASSPDDFRRSGDLVSVSLRELVDELRIPRIRELHFYHTNYGVHIHLPLMRLRPKTPLAEWRGCTVYLAALACRSERSDSWTWLVLTHTNGCEDDVYHCFMTFRTTRRGLIEEHVARTFDQIGLQKDSGWEMTAIEEAVWTRERLSLSARSAPQSLSPTSTSSSSSSSPPSPSSTRSSLATMSDDFVRLVSQANPASRQYQPASTGYPPSSSPPTGLDPFFDDDDDMPDSAFGRPQAMQSKESGLPLARSGAPPAGFGNSQLSLPGTTTIQPDQWSFDDEQPGSKPFAGSASFPGPSKSHQRTPSKSLKQRWRWPWQKKEQVLTGNRVIALNNPDANSEFCNNYVSTTKYNVATFVPKFLFEQFSKYANLFFLFTALIQQIPDVSPTQPYTTIVPLCVVLLASAFKETQEDLRALTSVCDPNIPGCARASFAKLVVAKSKQQLCFSTANLADEVAPKGPPKRHQSDTELNARKAKVLSSDGTFTDKKWKDIAVGDVLRLESDEFIPADVILLSSSEPEGFCYIETSNLDGETNLKIKQASPQTANLTSPHLVTSLHGTLRSEHPNNSLYTYEGTLELVTSGGVPKQIPLGPDQLLLRGAQVRNTPWAYGLVVFTGHETKLMRNATAAPIKRTAVERQVNVHIVFLFIFLLALSIGSTIGSTIRSWFFSSQQWYLLEKSTIAGRAVEFIEDILTFIILYNNLIPISLIVTMEVVKFQQAQLINSDLDMYYAKTDTPALCRTSSLVEELGQIEYVFSDKTGTLTRNEMEFRFCSIGGVAYADVVDESHRGDGDDDKEAWRSFDDLRALASGAQNPFVDVAGDAMPGGEREVANEFLTLLAVCHTVIPELRDGKMHYQASSPDEAALVAGAELLGYQFHTRKPKSVFINVHGASLEYEILNVCEFNSTRKRMSTVVRCPDGRIKLFCKGADTVILERLSENQPFTEKTLLHLEDYATEGLRTLCIACRDIPEAEYKQWVTIYDQAAATINGRGEALDKAAELIERDMFLLGATAIEDKLQEGVPDTIHTLQMAGIKVWVLTGDRQETAINIGMSCRLISESMNLVIVNEETAHGTEEFLTKRLNAIKNQRNSGDQEDLALIIDGKSLTFALEKEISKTFLELAILCKAVICCRVSPLQKALVVKLVKKNQKSILLAIGDGANDVSMIQAAHVGVGISGLEGLQAARAADVAISQFRYLKKLLLVHGAWSYTRLSKMLLYSFYKNIVLYMTQFWFSFFNNFSGQIAYESWTLTLYNVVFTVLPPLVIGVFDQFVSARILDRYPQLYMLGQRNAFFTRTQFWAWVVNALYHSIILFGFSVILFWGDLKQATGFDSGHWFWGTTLYLAVLLTVLGKAALISDLWTKYTVAAIPGSFVFTMLFLPLYAVVAPAIGFSTEYQGIVPRLWTDAVFYFVLLLVPIVCLTRDFVWKYYRRTYMPETYHIAQEIQKYNIPDYRPRQEQFQKAIKKVRAVQRMRRNRGFAFSQTENASRQDQARLIRAYDTSKTGARPSGY</sequence>
<name>A0AAD7TTA2_9APHY</name>
<evidence type="ECO:0000256" key="18">
    <source>
        <dbReference type="PIRSR" id="PIRSR606539-3"/>
    </source>
</evidence>
<feature type="domain" description="DUF8212" evidence="25">
    <location>
        <begin position="226"/>
        <end position="347"/>
    </location>
</feature>
<dbReference type="Pfam" id="PF06985">
    <property type="entry name" value="HET"/>
    <property type="match status" value="1"/>
</dbReference>
<feature type="domain" description="P-type ATPase C-terminal" evidence="24">
    <location>
        <begin position="1452"/>
        <end position="1704"/>
    </location>
</feature>
<evidence type="ECO:0000256" key="16">
    <source>
        <dbReference type="PIRSR" id="PIRSR606539-1"/>
    </source>
</evidence>
<evidence type="ECO:0000259" key="22">
    <source>
        <dbReference type="Pfam" id="PF06985"/>
    </source>
</evidence>
<dbReference type="SFLD" id="SFLDG00002">
    <property type="entry name" value="C1.7:_P-type_atpase_like"/>
    <property type="match status" value="1"/>
</dbReference>
<feature type="binding site" evidence="18">
    <location>
        <position position="1026"/>
    </location>
    <ligand>
        <name>Mg(2+)</name>
        <dbReference type="ChEBI" id="CHEBI:18420"/>
    </ligand>
</feature>
<evidence type="ECO:0000256" key="10">
    <source>
        <dbReference type="ARBA" id="ARBA00022989"/>
    </source>
</evidence>
<keyword evidence="8 18" id="KW-0460">Magnesium</keyword>
<feature type="active site" description="4-aspartylphosphate intermediate" evidence="16">
    <location>
        <position position="1026"/>
    </location>
</feature>
<dbReference type="InterPro" id="IPR018303">
    <property type="entry name" value="ATPase_P-typ_P_site"/>
</dbReference>
<evidence type="ECO:0000259" key="23">
    <source>
        <dbReference type="Pfam" id="PF16209"/>
    </source>
</evidence>
<accession>A0AAD7TTA2</accession>
<feature type="binding site" evidence="17">
    <location>
        <position position="1026"/>
    </location>
    <ligand>
        <name>ATP</name>
        <dbReference type="ChEBI" id="CHEBI:30616"/>
    </ligand>
</feature>
<dbReference type="InterPro" id="IPR023214">
    <property type="entry name" value="HAD_sf"/>
</dbReference>
<feature type="transmembrane region" description="Helical" evidence="19">
    <location>
        <begin position="1566"/>
        <end position="1590"/>
    </location>
</feature>
<evidence type="ECO:0000256" key="15">
    <source>
        <dbReference type="ARBA" id="ARBA00051303"/>
    </source>
</evidence>
<dbReference type="Proteomes" id="UP001215151">
    <property type="component" value="Unassembled WGS sequence"/>
</dbReference>
<feature type="binding site" evidence="17">
    <location>
        <position position="1308"/>
    </location>
    <ligand>
        <name>ATP</name>
        <dbReference type="ChEBI" id="CHEBI:30616"/>
    </ligand>
</feature>
<dbReference type="SFLD" id="SFLDS00003">
    <property type="entry name" value="Haloacid_Dehalogenase"/>
    <property type="match status" value="1"/>
</dbReference>
<keyword evidence="9 19" id="KW-1278">Translocase</keyword>
<feature type="domain" description="P-type ATPase N-terminal" evidence="23">
    <location>
        <begin position="599"/>
        <end position="663"/>
    </location>
</feature>
<dbReference type="GO" id="GO:0045332">
    <property type="term" value="P:phospholipid translocation"/>
    <property type="evidence" value="ECO:0007669"/>
    <property type="project" value="TreeGrafter"/>
</dbReference>
<evidence type="ECO:0000256" key="6">
    <source>
        <dbReference type="ARBA" id="ARBA00022741"/>
    </source>
</evidence>
<dbReference type="InterPro" id="IPR006539">
    <property type="entry name" value="P-type_ATPase_IV"/>
</dbReference>
<keyword evidence="4 19" id="KW-0812">Transmembrane</keyword>
<evidence type="ECO:0000256" key="3">
    <source>
        <dbReference type="ARBA" id="ARBA00008109"/>
    </source>
</evidence>
<evidence type="ECO:0000256" key="7">
    <source>
        <dbReference type="ARBA" id="ARBA00022840"/>
    </source>
</evidence>
<dbReference type="InterPro" id="IPR008250">
    <property type="entry name" value="ATPase_P-typ_transduc_dom_A_sf"/>
</dbReference>
<dbReference type="NCBIfam" id="TIGR01652">
    <property type="entry name" value="ATPase-Plipid"/>
    <property type="match status" value="1"/>
</dbReference>
<dbReference type="PANTHER" id="PTHR24092">
    <property type="entry name" value="PROBABLE PHOSPHOLIPID-TRANSPORTING ATPASE"/>
    <property type="match status" value="1"/>
</dbReference>
<feature type="binding site" evidence="17">
    <location>
        <position position="1400"/>
    </location>
    <ligand>
        <name>ATP</name>
        <dbReference type="ChEBI" id="CHEBI:30616"/>
    </ligand>
</feature>
<evidence type="ECO:0000256" key="13">
    <source>
        <dbReference type="ARBA" id="ARBA00034036"/>
    </source>
</evidence>
<feature type="binding site" evidence="18">
    <location>
        <position position="1028"/>
    </location>
    <ligand>
        <name>Mg(2+)</name>
        <dbReference type="ChEBI" id="CHEBI:18420"/>
    </ligand>
</feature>
<dbReference type="GO" id="GO:0005802">
    <property type="term" value="C:trans-Golgi network"/>
    <property type="evidence" value="ECO:0007669"/>
    <property type="project" value="TreeGrafter"/>
</dbReference>
<comment type="subcellular location">
    <subcellularLocation>
        <location evidence="2">Golgi apparatus</location>
        <location evidence="2">trans-Golgi network membrane</location>
        <topology evidence="2">Multi-pass membrane protein</topology>
    </subcellularLocation>
    <subcellularLocation>
        <location evidence="19">Membrane</location>
        <topology evidence="19">Multi-pass membrane protein</topology>
    </subcellularLocation>
</comment>
<dbReference type="SFLD" id="SFLDF00027">
    <property type="entry name" value="p-type_atpase"/>
    <property type="match status" value="1"/>
</dbReference>
<proteinExistence type="inferred from homology"/>
<dbReference type="GO" id="GO:0016887">
    <property type="term" value="F:ATP hydrolysis activity"/>
    <property type="evidence" value="ECO:0007669"/>
    <property type="project" value="InterPro"/>
</dbReference>
<dbReference type="GO" id="GO:0005886">
    <property type="term" value="C:plasma membrane"/>
    <property type="evidence" value="ECO:0007669"/>
    <property type="project" value="TreeGrafter"/>
</dbReference>
<dbReference type="SUPFAM" id="SSF81653">
    <property type="entry name" value="Calcium ATPase, transduction domain A"/>
    <property type="match status" value="1"/>
</dbReference>
<dbReference type="SUPFAM" id="SSF56784">
    <property type="entry name" value="HAD-like"/>
    <property type="match status" value="1"/>
</dbReference>
<dbReference type="Pfam" id="PF16212">
    <property type="entry name" value="PhoLip_ATPase_C"/>
    <property type="match status" value="1"/>
</dbReference>
<dbReference type="InterPro" id="IPR059000">
    <property type="entry name" value="ATPase_P-type_domA"/>
</dbReference>
<dbReference type="InterPro" id="IPR010730">
    <property type="entry name" value="HET"/>
</dbReference>
<comment type="catalytic activity">
    <reaction evidence="14">
        <text>a 1,2-diacyl-sn-glycero-3-phosphoethanolamine(out) + ATP + H2O = a 1,2-diacyl-sn-glycero-3-phosphoethanolamine(in) + ADP + phosphate + H(+)</text>
        <dbReference type="Rhea" id="RHEA:66132"/>
        <dbReference type="ChEBI" id="CHEBI:15377"/>
        <dbReference type="ChEBI" id="CHEBI:15378"/>
        <dbReference type="ChEBI" id="CHEBI:30616"/>
        <dbReference type="ChEBI" id="CHEBI:43474"/>
        <dbReference type="ChEBI" id="CHEBI:64612"/>
        <dbReference type="ChEBI" id="CHEBI:456216"/>
    </reaction>
    <physiologicalReaction direction="left-to-right" evidence="14">
        <dbReference type="Rhea" id="RHEA:66133"/>
    </physiologicalReaction>
</comment>
<feature type="transmembrane region" description="Helical" evidence="19">
    <location>
        <begin position="910"/>
        <end position="932"/>
    </location>
</feature>
<evidence type="ECO:0000256" key="11">
    <source>
        <dbReference type="ARBA" id="ARBA00023034"/>
    </source>
</evidence>
<feature type="binding site" evidence="18">
    <location>
        <position position="1426"/>
    </location>
    <ligand>
        <name>Mg(2+)</name>
        <dbReference type="ChEBI" id="CHEBI:18420"/>
    </ligand>
</feature>
<feature type="transmembrane region" description="Helical" evidence="19">
    <location>
        <begin position="1483"/>
        <end position="1503"/>
    </location>
</feature>
<feature type="binding site" evidence="17">
    <location>
        <position position="1406"/>
    </location>
    <ligand>
        <name>ATP</name>
        <dbReference type="ChEBI" id="CHEBI:30616"/>
    </ligand>
</feature>
<dbReference type="GO" id="GO:0005524">
    <property type="term" value="F:ATP binding"/>
    <property type="evidence" value="ECO:0007669"/>
    <property type="project" value="UniProtKB-UniRule"/>
</dbReference>
<feature type="binding site" evidence="17">
    <location>
        <position position="1195"/>
    </location>
    <ligand>
        <name>ATP</name>
        <dbReference type="ChEBI" id="CHEBI:30616"/>
    </ligand>
</feature>
<dbReference type="PRINTS" id="PR00119">
    <property type="entry name" value="CATATPASE"/>
</dbReference>
<dbReference type="EMBL" id="JAPEVG010000131">
    <property type="protein sequence ID" value="KAJ8481683.1"/>
    <property type="molecule type" value="Genomic_DNA"/>
</dbReference>
<evidence type="ECO:0000256" key="14">
    <source>
        <dbReference type="ARBA" id="ARBA00049128"/>
    </source>
</evidence>
<feature type="binding site" evidence="17">
    <location>
        <position position="1309"/>
    </location>
    <ligand>
        <name>ATP</name>
        <dbReference type="ChEBI" id="CHEBI:30616"/>
    </ligand>
</feature>
<feature type="transmembrane region" description="Helical" evidence="19">
    <location>
        <begin position="1631"/>
        <end position="1654"/>
    </location>
</feature>
<dbReference type="Gene3D" id="3.40.50.1000">
    <property type="entry name" value="HAD superfamily/HAD-like"/>
    <property type="match status" value="1"/>
</dbReference>
<dbReference type="SUPFAM" id="SSF81665">
    <property type="entry name" value="Calcium ATPase, transmembrane domain M"/>
    <property type="match status" value="1"/>
</dbReference>
<comment type="similarity">
    <text evidence="3 19">Belongs to the cation transport ATPase (P-type) (TC 3.A.3) family. Type IV subfamily.</text>
</comment>
<dbReference type="Pfam" id="PF13246">
    <property type="entry name" value="Cation_ATPase"/>
    <property type="match status" value="1"/>
</dbReference>
<feature type="binding site" evidence="17">
    <location>
        <position position="1310"/>
    </location>
    <ligand>
        <name>ATP</name>
        <dbReference type="ChEBI" id="CHEBI:30616"/>
    </ligand>
</feature>
<dbReference type="InterPro" id="IPR044492">
    <property type="entry name" value="P_typ_ATPase_HD_dom"/>
</dbReference>
<comment type="cofactor">
    <cofactor evidence="1 18">
        <name>Mg(2+)</name>
        <dbReference type="ChEBI" id="CHEBI:18420"/>
    </cofactor>
</comment>
<comment type="catalytic activity">
    <reaction evidence="15">
        <text>a 1,2-diacyl-sn-glycero-3-phospho-L-serine(out) + ATP + H2O = a 1,2-diacyl-sn-glycero-3-phospho-L-serine(in) + ADP + phosphate + H(+)</text>
        <dbReference type="Rhea" id="RHEA:38567"/>
        <dbReference type="ChEBI" id="CHEBI:15377"/>
        <dbReference type="ChEBI" id="CHEBI:15378"/>
        <dbReference type="ChEBI" id="CHEBI:30616"/>
        <dbReference type="ChEBI" id="CHEBI:43474"/>
        <dbReference type="ChEBI" id="CHEBI:57262"/>
        <dbReference type="ChEBI" id="CHEBI:456216"/>
    </reaction>
    <physiologicalReaction direction="left-to-right" evidence="15">
        <dbReference type="Rhea" id="RHEA:38568"/>
    </physiologicalReaction>
</comment>
<dbReference type="InterPro" id="IPR032630">
    <property type="entry name" value="P_typ_ATPase_c"/>
</dbReference>
<dbReference type="Gene3D" id="2.70.150.10">
    <property type="entry name" value="Calcium-transporting ATPase, cytoplasmic transduction domain A"/>
    <property type="match status" value="1"/>
</dbReference>
<evidence type="ECO:0000256" key="1">
    <source>
        <dbReference type="ARBA" id="ARBA00001946"/>
    </source>
</evidence>
<reference evidence="26" key="1">
    <citation type="submission" date="2022-11" db="EMBL/GenBank/DDBJ databases">
        <title>Genome Sequence of Cubamyces cubensis.</title>
        <authorList>
            <person name="Buettner E."/>
        </authorList>
    </citation>
    <scope>NUCLEOTIDE SEQUENCE</scope>
    <source>
        <strain evidence="26">MPL-01</strain>
    </source>
</reference>
<evidence type="ECO:0000256" key="17">
    <source>
        <dbReference type="PIRSR" id="PIRSR606539-2"/>
    </source>
</evidence>
<evidence type="ECO:0000256" key="2">
    <source>
        <dbReference type="ARBA" id="ARBA00004166"/>
    </source>
</evidence>
<keyword evidence="27" id="KW-1185">Reference proteome</keyword>
<evidence type="ECO:0000256" key="4">
    <source>
        <dbReference type="ARBA" id="ARBA00022692"/>
    </source>
</evidence>
<dbReference type="Gene3D" id="3.40.1110.10">
    <property type="entry name" value="Calcium-transporting ATPase, cytoplasmic domain N"/>
    <property type="match status" value="1"/>
</dbReference>
<dbReference type="FunFam" id="3.40.50.1000:FF:000010">
    <property type="entry name" value="Phospholipid-transporting ATPase"/>
    <property type="match status" value="1"/>
</dbReference>
<dbReference type="InterPro" id="IPR036412">
    <property type="entry name" value="HAD-like_sf"/>
</dbReference>
<feature type="transmembrane region" description="Helical" evidence="19">
    <location>
        <begin position="1674"/>
        <end position="1693"/>
    </location>
</feature>
<evidence type="ECO:0000256" key="19">
    <source>
        <dbReference type="RuleBase" id="RU362033"/>
    </source>
</evidence>
<keyword evidence="5 18" id="KW-0479">Metal-binding</keyword>
<evidence type="ECO:0000259" key="25">
    <source>
        <dbReference type="Pfam" id="PF26640"/>
    </source>
</evidence>
<dbReference type="InterPro" id="IPR058525">
    <property type="entry name" value="DUF8212"/>
</dbReference>
<keyword evidence="10 19" id="KW-1133">Transmembrane helix</keyword>
<keyword evidence="12 19" id="KW-0472">Membrane</keyword>
<dbReference type="GO" id="GO:0000287">
    <property type="term" value="F:magnesium ion binding"/>
    <property type="evidence" value="ECO:0007669"/>
    <property type="project" value="UniProtKB-UniRule"/>
</dbReference>
<feature type="domain" description="Heterokaryon incompatibility" evidence="22">
    <location>
        <begin position="21"/>
        <end position="112"/>
    </location>
</feature>
<evidence type="ECO:0000256" key="9">
    <source>
        <dbReference type="ARBA" id="ARBA00022967"/>
    </source>
</evidence>
<feature type="compositionally biased region" description="Polar residues" evidence="20">
    <location>
        <begin position="465"/>
        <end position="474"/>
    </location>
</feature>
<feature type="domain" description="P-type ATPase A" evidence="21">
    <location>
        <begin position="739"/>
        <end position="808"/>
    </location>
</feature>
<dbReference type="InterPro" id="IPR023298">
    <property type="entry name" value="ATPase_P-typ_TM_dom_sf"/>
</dbReference>
<dbReference type="NCBIfam" id="TIGR01494">
    <property type="entry name" value="ATPase_P-type"/>
    <property type="match status" value="2"/>
</dbReference>
<dbReference type="InterPro" id="IPR023299">
    <property type="entry name" value="ATPase_P-typ_cyto_dom_N"/>
</dbReference>
<feature type="compositionally biased region" description="Low complexity" evidence="20">
    <location>
        <begin position="421"/>
        <end position="449"/>
    </location>
</feature>